<dbReference type="InterPro" id="IPR024724">
    <property type="entry name" value="MoaF_N"/>
</dbReference>
<organism evidence="3 4">
    <name type="scientific">Sphingobium nicotianae</name>
    <dbReference type="NCBI Taxonomy" id="2782607"/>
    <lineage>
        <taxon>Bacteria</taxon>
        <taxon>Pseudomonadati</taxon>
        <taxon>Pseudomonadota</taxon>
        <taxon>Alphaproteobacteria</taxon>
        <taxon>Sphingomonadales</taxon>
        <taxon>Sphingomonadaceae</taxon>
        <taxon>Sphingobium</taxon>
    </lineage>
</organism>
<evidence type="ECO:0000313" key="3">
    <source>
        <dbReference type="EMBL" id="MBT2186832.1"/>
    </source>
</evidence>
<sequence length="580" mass="63641">MPAKPDPQTPMYRVAYTRLSDVQIGAALAKVAKAGPACASPLSGDLAGKSIRIVTDKGPTLDYKFASDRQLGVSEDGGNAVSAGYGLLLQDHISLIAHLIPGTMRGYASVIDNRSGIATLFELWFGGYADKREVSREIYGGYVAVAGKPEPQRRHKASNRAEGKGFYWKQDTGFESLEYYPSAAYSHFVELTHSGNEMGYCAPSDYLRIDDDYYIYTRVECEFSGTLTLYVMDLNRQQQIGLRLGFDRLDALDYYLFRGKGEWLGQIAQFEKFGDTAGNVIPPPDNAKKGERRVYRPLQTMPRMSRAEVDKAVAEHRRVFASRTGAGSGASGMATNGVPPVEALACREFTLRYDDGPAIDYRVKDAETLSWRMAGGAWTEARYQAWESMPGVILFGHLLDGMPNHDGHMIVADFDAGLATCFNGTLKGPYFANEACARTLFGVVVGQGVPAPGTLRHQRTREMLGRALTWNYAPGLTSMHLYSTPQTVSWIIFTDSGAGGMAWSGPGDFVKIRDGLYFCYWLEDACNGTLGTILINMRTMHDAGIGYHCGMEGLSMSQIGAHGRHAGKYDVTRFFAGREG</sequence>
<dbReference type="Proteomes" id="UP001138757">
    <property type="component" value="Unassembled WGS sequence"/>
</dbReference>
<evidence type="ECO:0000259" key="2">
    <source>
        <dbReference type="Pfam" id="PF17409"/>
    </source>
</evidence>
<gene>
    <name evidence="3" type="ORF">KK488_07695</name>
</gene>
<name>A0A9X1DBD8_9SPHN</name>
<dbReference type="Pfam" id="PF10703">
    <property type="entry name" value="MoaF"/>
    <property type="match status" value="1"/>
</dbReference>
<feature type="domain" description="MoaF C-terminal" evidence="2">
    <location>
        <begin position="457"/>
        <end position="546"/>
    </location>
</feature>
<feature type="domain" description="Molybdenum cofactor biosynthesis protein F N-terminal" evidence="1">
    <location>
        <begin position="330"/>
        <end position="426"/>
    </location>
</feature>
<dbReference type="InterPro" id="IPR035348">
    <property type="entry name" value="MoaF_C"/>
</dbReference>
<dbReference type="RefSeq" id="WP_214622569.1">
    <property type="nucleotide sequence ID" value="NZ_JAHGAW010000004.1"/>
</dbReference>
<dbReference type="Pfam" id="PF17409">
    <property type="entry name" value="MoaF_C"/>
    <property type="match status" value="1"/>
</dbReference>
<accession>A0A9X1DBD8</accession>
<dbReference type="EMBL" id="JAHGAW010000004">
    <property type="protein sequence ID" value="MBT2186832.1"/>
    <property type="molecule type" value="Genomic_DNA"/>
</dbReference>
<dbReference type="AlphaFoldDB" id="A0A9X1DBD8"/>
<evidence type="ECO:0000259" key="1">
    <source>
        <dbReference type="Pfam" id="PF10703"/>
    </source>
</evidence>
<comment type="caution">
    <text evidence="3">The sequence shown here is derived from an EMBL/GenBank/DDBJ whole genome shotgun (WGS) entry which is preliminary data.</text>
</comment>
<evidence type="ECO:0000313" key="4">
    <source>
        <dbReference type="Proteomes" id="UP001138757"/>
    </source>
</evidence>
<proteinExistence type="predicted"/>
<reference evidence="3" key="1">
    <citation type="submission" date="2021-05" db="EMBL/GenBank/DDBJ databases">
        <title>Genome of Sphingobium sp. strain.</title>
        <authorList>
            <person name="Fan R."/>
        </authorList>
    </citation>
    <scope>NUCLEOTIDE SEQUENCE</scope>
    <source>
        <strain evidence="3">H33</strain>
    </source>
</reference>
<protein>
    <submittedName>
        <fullName evidence="3">MoaF N-terminal domain-containing protein</fullName>
    </submittedName>
</protein>
<keyword evidence="4" id="KW-1185">Reference proteome</keyword>